<evidence type="ECO:0000256" key="11">
    <source>
        <dbReference type="ARBA" id="ARBA00023264"/>
    </source>
</evidence>
<feature type="transmembrane region" description="Helical" evidence="13">
    <location>
        <begin position="68"/>
        <end position="86"/>
    </location>
</feature>
<evidence type="ECO:0000313" key="15">
    <source>
        <dbReference type="EMBL" id="UUF08399.1"/>
    </source>
</evidence>
<dbReference type="NCBIfam" id="TIGR04265">
    <property type="entry name" value="bac_cardiolipin"/>
    <property type="match status" value="1"/>
</dbReference>
<evidence type="ECO:0000256" key="3">
    <source>
        <dbReference type="ARBA" id="ARBA00022516"/>
    </source>
</evidence>
<dbReference type="AlphaFoldDB" id="A0A9Q9FIP1"/>
<reference evidence="15" key="1">
    <citation type="submission" date="2021-03" db="EMBL/GenBank/DDBJ databases">
        <title>Comparative Genomics and Metabolomics in the genus Turicibacter.</title>
        <authorList>
            <person name="Maki J."/>
            <person name="Looft T."/>
        </authorList>
    </citation>
    <scope>NUCLEOTIDE SEQUENCE</scope>
    <source>
        <strain evidence="15">ISU324</strain>
    </source>
</reference>
<evidence type="ECO:0000256" key="5">
    <source>
        <dbReference type="ARBA" id="ARBA00022692"/>
    </source>
</evidence>
<name>A0A9Q9FIP1_9FIRM</name>
<dbReference type="Proteomes" id="UP001058072">
    <property type="component" value="Chromosome"/>
</dbReference>
<keyword evidence="3" id="KW-0444">Lipid biosynthesis</keyword>
<dbReference type="SUPFAM" id="SSF56024">
    <property type="entry name" value="Phospholipase D/nuclease"/>
    <property type="match status" value="2"/>
</dbReference>
<evidence type="ECO:0000256" key="9">
    <source>
        <dbReference type="ARBA" id="ARBA00023136"/>
    </source>
</evidence>
<dbReference type="PROSITE" id="PS50035">
    <property type="entry name" value="PLD"/>
    <property type="match status" value="2"/>
</dbReference>
<keyword evidence="8" id="KW-0443">Lipid metabolism</keyword>
<dbReference type="PANTHER" id="PTHR21248">
    <property type="entry name" value="CARDIOLIPIN SYNTHASE"/>
    <property type="match status" value="1"/>
</dbReference>
<evidence type="ECO:0000256" key="4">
    <source>
        <dbReference type="ARBA" id="ARBA00022679"/>
    </source>
</evidence>
<dbReference type="EMBL" id="CP071250">
    <property type="protein sequence ID" value="UUF08399.1"/>
    <property type="molecule type" value="Genomic_DNA"/>
</dbReference>
<keyword evidence="9 13" id="KW-0472">Membrane</keyword>
<protein>
    <recommendedName>
        <fullName evidence="12">Cardiolipin synthase</fullName>
        <ecNumber evidence="12">2.7.8.-</ecNumber>
    </recommendedName>
</protein>
<dbReference type="CDD" id="cd09154">
    <property type="entry name" value="PLDc_SMU_988_like_1"/>
    <property type="match status" value="1"/>
</dbReference>
<dbReference type="SMART" id="SM00155">
    <property type="entry name" value="PLDc"/>
    <property type="match status" value="2"/>
</dbReference>
<evidence type="ECO:0000256" key="6">
    <source>
        <dbReference type="ARBA" id="ARBA00022737"/>
    </source>
</evidence>
<accession>A0A9Q9FIP1</accession>
<dbReference type="EC" id="2.7.8.-" evidence="12"/>
<evidence type="ECO:0000313" key="16">
    <source>
        <dbReference type="Proteomes" id="UP001058072"/>
    </source>
</evidence>
<evidence type="ECO:0000256" key="8">
    <source>
        <dbReference type="ARBA" id="ARBA00023098"/>
    </source>
</evidence>
<keyword evidence="5 13" id="KW-0812">Transmembrane</keyword>
<dbReference type="Pfam" id="PF13091">
    <property type="entry name" value="PLDc_2"/>
    <property type="match status" value="2"/>
</dbReference>
<proteinExistence type="predicted"/>
<dbReference type="CDD" id="cd09160">
    <property type="entry name" value="PLDc_SMU_988_like_2"/>
    <property type="match status" value="1"/>
</dbReference>
<dbReference type="InterPro" id="IPR022924">
    <property type="entry name" value="Cardiolipin_synthase"/>
</dbReference>
<dbReference type="RefSeq" id="WP_212724131.1">
    <property type="nucleotide sequence ID" value="NZ_CP071250.1"/>
</dbReference>
<evidence type="ECO:0000256" key="1">
    <source>
        <dbReference type="ARBA" id="ARBA00004651"/>
    </source>
</evidence>
<evidence type="ECO:0000256" key="13">
    <source>
        <dbReference type="SAM" id="Phobius"/>
    </source>
</evidence>
<evidence type="ECO:0000256" key="12">
    <source>
        <dbReference type="NCBIfam" id="TIGR04265"/>
    </source>
</evidence>
<dbReference type="GO" id="GO:0008808">
    <property type="term" value="F:cardiolipin synthase activity"/>
    <property type="evidence" value="ECO:0007669"/>
    <property type="project" value="UniProtKB-UniRule"/>
</dbReference>
<evidence type="ECO:0000256" key="7">
    <source>
        <dbReference type="ARBA" id="ARBA00022989"/>
    </source>
</evidence>
<evidence type="ECO:0000259" key="14">
    <source>
        <dbReference type="PROSITE" id="PS50035"/>
    </source>
</evidence>
<feature type="domain" description="PLD phosphodiesterase" evidence="14">
    <location>
        <begin position="244"/>
        <end position="271"/>
    </location>
</feature>
<feature type="transmembrane region" description="Helical" evidence="13">
    <location>
        <begin position="37"/>
        <end position="56"/>
    </location>
</feature>
<keyword evidence="11" id="KW-1208">Phospholipid metabolism</keyword>
<dbReference type="GO" id="GO:0032049">
    <property type="term" value="P:cardiolipin biosynthetic process"/>
    <property type="evidence" value="ECO:0007669"/>
    <property type="project" value="UniProtKB-UniRule"/>
</dbReference>
<evidence type="ECO:0000256" key="10">
    <source>
        <dbReference type="ARBA" id="ARBA00023209"/>
    </source>
</evidence>
<evidence type="ECO:0000256" key="2">
    <source>
        <dbReference type="ARBA" id="ARBA00022475"/>
    </source>
</evidence>
<feature type="domain" description="PLD phosphodiesterase" evidence="14">
    <location>
        <begin position="424"/>
        <end position="451"/>
    </location>
</feature>
<feature type="transmembrane region" description="Helical" evidence="13">
    <location>
        <begin position="12"/>
        <end position="31"/>
    </location>
</feature>
<dbReference type="Pfam" id="PF13396">
    <property type="entry name" value="PLDc_N"/>
    <property type="match status" value="1"/>
</dbReference>
<sequence length="511" mass="59401">MKKTLRILLGRIGFCGLLIALQAIILIVVILRFQQYFVYFYALCILLSVLVVMVIVNSRLNPAYKIAWIVPILLFPIFGGLFYLLFGSDQTKKKFLNEMQPINEKLKQNLNQSPKIIEEIEALDKRAANQSSYITNYALCPIYQNTSSEYLNLGERKFERLIEELKNAKHYIFLEYFIIEEGQMWNTILDILKEKAAEGVDVRVIYDDFGCLFLLPQDYSKQLEAMGIKCCVFNPFVPLLTIRMNNRDHRKICIIDGHTAFTGGINLADEYINAIVKHGHWKDTALMIKGDAVWSFTMMFLTMWDYLRHTNEDYELYRPHIYQTESVQSDGFVQPFTDSPLDNESVGETVYMNLINNSMDYVYITTPYLILDNEMITALSNAAKRGVDVKILTPYQEDKWYVHAVTRANYRALIDSGVQIYEYTPGFVHAKTFVVDDEYAVVGTINLDYRSLYLHYECGAWLYKTKSVLDVRDDYIETLKVSQRITDEDLNAIPWYNKILYAFLRVFAPLM</sequence>
<dbReference type="GO" id="GO:0005886">
    <property type="term" value="C:plasma membrane"/>
    <property type="evidence" value="ECO:0007669"/>
    <property type="project" value="UniProtKB-SubCell"/>
</dbReference>
<keyword evidence="4" id="KW-0808">Transferase</keyword>
<keyword evidence="10" id="KW-0594">Phospholipid biosynthesis</keyword>
<gene>
    <name evidence="15" type="primary">cls</name>
    <name evidence="15" type="ORF">J0J70_12660</name>
</gene>
<dbReference type="Gene3D" id="3.30.870.10">
    <property type="entry name" value="Endonuclease Chain A"/>
    <property type="match status" value="2"/>
</dbReference>
<keyword evidence="2" id="KW-1003">Cell membrane</keyword>
<comment type="subcellular location">
    <subcellularLocation>
        <location evidence="1">Cell membrane</location>
        <topology evidence="1">Multi-pass membrane protein</topology>
    </subcellularLocation>
</comment>
<dbReference type="PANTHER" id="PTHR21248:SF22">
    <property type="entry name" value="PHOSPHOLIPASE D"/>
    <property type="match status" value="1"/>
</dbReference>
<keyword evidence="6" id="KW-0677">Repeat</keyword>
<dbReference type="InterPro" id="IPR027379">
    <property type="entry name" value="CLS_N"/>
</dbReference>
<dbReference type="InterPro" id="IPR025202">
    <property type="entry name" value="PLD-like_dom"/>
</dbReference>
<organism evidence="15 16">
    <name type="scientific">Turicibacter bilis</name>
    <dbReference type="NCBI Taxonomy" id="2735723"/>
    <lineage>
        <taxon>Bacteria</taxon>
        <taxon>Bacillati</taxon>
        <taxon>Bacillota</taxon>
        <taxon>Erysipelotrichia</taxon>
        <taxon>Erysipelotrichales</taxon>
        <taxon>Turicibacteraceae</taxon>
        <taxon>Turicibacter</taxon>
    </lineage>
</organism>
<dbReference type="InterPro" id="IPR001736">
    <property type="entry name" value="PLipase_D/transphosphatidylase"/>
</dbReference>
<keyword evidence="7 13" id="KW-1133">Transmembrane helix</keyword>